<evidence type="ECO:0000313" key="2">
    <source>
        <dbReference type="EMBL" id="AZB23742.1"/>
    </source>
</evidence>
<dbReference type="GO" id="GO:0044550">
    <property type="term" value="P:secondary metabolite biosynthetic process"/>
    <property type="evidence" value="ECO:0007669"/>
    <property type="project" value="TreeGrafter"/>
</dbReference>
<dbReference type="GeneID" id="99063854"/>
<dbReference type="KEGG" id="cben:EG339_03435"/>
<dbReference type="PANTHER" id="PTHR46720:SF1">
    <property type="entry name" value="HYDROXYLASE, PUTATIVE (AFU_ORTHOLOGUE AFUA_8G06050)-RELATED"/>
    <property type="match status" value="1"/>
</dbReference>
<dbReference type="InterPro" id="IPR002938">
    <property type="entry name" value="FAD-bd"/>
</dbReference>
<dbReference type="PRINTS" id="PR00420">
    <property type="entry name" value="RNGMNOXGNASE"/>
</dbReference>
<accession>A0A3G6T2Z6</accession>
<dbReference type="InterPro" id="IPR036188">
    <property type="entry name" value="FAD/NAD-bd_sf"/>
</dbReference>
<evidence type="ECO:0000259" key="1">
    <source>
        <dbReference type="Pfam" id="PF01494"/>
    </source>
</evidence>
<dbReference type="Pfam" id="PF01494">
    <property type="entry name" value="FAD_binding_3"/>
    <property type="match status" value="1"/>
</dbReference>
<dbReference type="GO" id="GO:0071949">
    <property type="term" value="F:FAD binding"/>
    <property type="evidence" value="ECO:0007669"/>
    <property type="project" value="InterPro"/>
</dbReference>
<feature type="domain" description="FAD-binding" evidence="1">
    <location>
        <begin position="2"/>
        <end position="328"/>
    </location>
</feature>
<dbReference type="Gene3D" id="3.50.50.60">
    <property type="entry name" value="FAD/NAD(P)-binding domain"/>
    <property type="match status" value="1"/>
</dbReference>
<proteinExistence type="predicted"/>
<dbReference type="RefSeq" id="WP_123868872.1">
    <property type="nucleotide sequence ID" value="NZ_CP033932.1"/>
</dbReference>
<sequence length="377" mass="42210">MKIAIIGGGIGGLTTALALQKNNLDVTIYESAPEIKPVGAGIIMANNAMQIFDKLSIRHKIEKAGHKISAIKITDPQLKTLSDVQLNTFESKYGVSNIAIHRGDLQMILAEEIGFENIKLSKRLSKIEQGNGYQLTFEDGNIANADAVIGADGIKSVVRHQILNIGKLRSSKQKCWRGVIESDWTEKYNHHAYEAWGKGRRFGFMKISDHKVYWYAVVNEHLVKNPNNLAELFAEFNPEIPRMISVTPKEKIFVSDIIDLEPIYQWQKDRVCLIGDAAHATTPNMGQGACQAIEDAYILGKLFGEGKNVDEVFTQYEKLRMKKAHYIVNTSSAIGKISHYENSLAVWLRNILLKATSGSINEKQMEKVFDISYQSNL</sequence>
<dbReference type="AlphaFoldDB" id="A0A3G6T2Z6"/>
<dbReference type="EMBL" id="CP033932">
    <property type="protein sequence ID" value="AZB23742.1"/>
    <property type="molecule type" value="Genomic_DNA"/>
</dbReference>
<protein>
    <submittedName>
        <fullName evidence="2">FAD-dependent oxidoreductase</fullName>
    </submittedName>
</protein>
<dbReference type="Proteomes" id="UP000271193">
    <property type="component" value="Chromosome"/>
</dbReference>
<gene>
    <name evidence="2" type="ORF">EG339_03435</name>
</gene>
<dbReference type="PANTHER" id="PTHR46720">
    <property type="entry name" value="HYDROXYLASE, PUTATIVE (AFU_ORTHOLOGUE AFUA_3G01460)-RELATED"/>
    <property type="match status" value="1"/>
</dbReference>
<keyword evidence="3" id="KW-1185">Reference proteome</keyword>
<evidence type="ECO:0000313" key="3">
    <source>
        <dbReference type="Proteomes" id="UP000271193"/>
    </source>
</evidence>
<name>A0A3G6T2Z6_9FLAO</name>
<dbReference type="SUPFAM" id="SSF51905">
    <property type="entry name" value="FAD/NAD(P)-binding domain"/>
    <property type="match status" value="1"/>
</dbReference>
<organism evidence="2 3">
    <name type="scientific">Chryseobacterium bernardetii</name>
    <dbReference type="NCBI Taxonomy" id="1241978"/>
    <lineage>
        <taxon>Bacteria</taxon>
        <taxon>Pseudomonadati</taxon>
        <taxon>Bacteroidota</taxon>
        <taxon>Flavobacteriia</taxon>
        <taxon>Flavobacteriales</taxon>
        <taxon>Weeksellaceae</taxon>
        <taxon>Chryseobacterium group</taxon>
        <taxon>Chryseobacterium</taxon>
    </lineage>
</organism>
<reference evidence="3" key="1">
    <citation type="submission" date="2018-11" db="EMBL/GenBank/DDBJ databases">
        <title>Proposal to divide the Flavobacteriaceae and reorganize its genera based on Amino Acid Identity values calculated from whole genome sequences.</title>
        <authorList>
            <person name="Nicholson A.C."/>
            <person name="Gulvik C.A."/>
            <person name="Whitney A.M."/>
            <person name="Humrighouse B.W."/>
            <person name="Bell M."/>
            <person name="Holmes B."/>
            <person name="Steigerwalt A.G."/>
            <person name="Villarma A."/>
            <person name="Sheth M."/>
            <person name="Batra D."/>
            <person name="Pryor J."/>
            <person name="Bernardet J.-F."/>
            <person name="Hugo C."/>
            <person name="Kampfer P."/>
            <person name="Newman J."/>
            <person name="McQuiston J.R."/>
        </authorList>
    </citation>
    <scope>NUCLEOTIDE SEQUENCE [LARGE SCALE GENOMIC DNA]</scope>
    <source>
        <strain evidence="3">G0229</strain>
    </source>
</reference>
<dbReference type="InterPro" id="IPR051104">
    <property type="entry name" value="FAD_monoxygenase"/>
</dbReference>